<gene>
    <name evidence="3" type="ORF">INT44_007191</name>
</gene>
<sequence>IDYDPGSKSGHSSPDHQNVRQIHFGFARTDMSPFRRKDHVIKYLLCPATLIHKTISFENAVWYNVNFSYDHAPPVFNPRGGVLIGRKFYLPFMAAEPNCFELDIKNWEWKRHAISMQGNAEIKAFVTTAVAIGPLIYMFGGREVQSFTLSNTLYVLDTRNFQLRLIDDASGTPPRPRHEHSVDVIYDRYVAIFGGLCYHSVGENDMFLYDTVQNEWLEPHVIG</sequence>
<protein>
    <submittedName>
        <fullName evidence="3">Uncharacterized protein</fullName>
    </submittedName>
</protein>
<name>A0A8H7UE38_9FUNG</name>
<evidence type="ECO:0000313" key="3">
    <source>
        <dbReference type="EMBL" id="KAG2176528.1"/>
    </source>
</evidence>
<dbReference type="PANTHER" id="PTHR46093">
    <property type="entry name" value="ACYL-COA-BINDING DOMAIN-CONTAINING PROTEIN 5"/>
    <property type="match status" value="1"/>
</dbReference>
<dbReference type="PANTHER" id="PTHR46093:SF18">
    <property type="entry name" value="FIBRONECTIN TYPE-III DOMAIN-CONTAINING PROTEIN"/>
    <property type="match status" value="1"/>
</dbReference>
<dbReference type="Pfam" id="PF24681">
    <property type="entry name" value="Kelch_KLHDC2_KLHL20_DRC7"/>
    <property type="match status" value="1"/>
</dbReference>
<feature type="non-terminal residue" evidence="3">
    <location>
        <position position="1"/>
    </location>
</feature>
<organism evidence="3 4">
    <name type="scientific">Umbelopsis vinacea</name>
    <dbReference type="NCBI Taxonomy" id="44442"/>
    <lineage>
        <taxon>Eukaryota</taxon>
        <taxon>Fungi</taxon>
        <taxon>Fungi incertae sedis</taxon>
        <taxon>Mucoromycota</taxon>
        <taxon>Mucoromycotina</taxon>
        <taxon>Umbelopsidomycetes</taxon>
        <taxon>Umbelopsidales</taxon>
        <taxon>Umbelopsidaceae</taxon>
        <taxon>Umbelopsis</taxon>
    </lineage>
</organism>
<keyword evidence="4" id="KW-1185">Reference proteome</keyword>
<keyword evidence="1" id="KW-0880">Kelch repeat</keyword>
<evidence type="ECO:0000256" key="2">
    <source>
        <dbReference type="ARBA" id="ARBA00022737"/>
    </source>
</evidence>
<reference evidence="3" key="1">
    <citation type="submission" date="2020-12" db="EMBL/GenBank/DDBJ databases">
        <title>Metabolic potential, ecology and presence of endohyphal bacteria is reflected in genomic diversity of Mucoromycotina.</title>
        <authorList>
            <person name="Muszewska A."/>
            <person name="Okrasinska A."/>
            <person name="Steczkiewicz K."/>
            <person name="Drgas O."/>
            <person name="Orlowska M."/>
            <person name="Perlinska-Lenart U."/>
            <person name="Aleksandrzak-Piekarczyk T."/>
            <person name="Szatraj K."/>
            <person name="Zielenkiewicz U."/>
            <person name="Pilsyk S."/>
            <person name="Malc E."/>
            <person name="Mieczkowski P."/>
            <person name="Kruszewska J.S."/>
            <person name="Biernat P."/>
            <person name="Pawlowska J."/>
        </authorList>
    </citation>
    <scope>NUCLEOTIDE SEQUENCE</scope>
    <source>
        <strain evidence="3">WA0000051536</strain>
    </source>
</reference>
<evidence type="ECO:0000256" key="1">
    <source>
        <dbReference type="ARBA" id="ARBA00022441"/>
    </source>
</evidence>
<keyword evidence="2" id="KW-0677">Repeat</keyword>
<dbReference type="EMBL" id="JAEPRA010000013">
    <property type="protein sequence ID" value="KAG2176528.1"/>
    <property type="molecule type" value="Genomic_DNA"/>
</dbReference>
<dbReference type="InterPro" id="IPR015915">
    <property type="entry name" value="Kelch-typ_b-propeller"/>
</dbReference>
<dbReference type="Proteomes" id="UP000612746">
    <property type="component" value="Unassembled WGS sequence"/>
</dbReference>
<evidence type="ECO:0000313" key="4">
    <source>
        <dbReference type="Proteomes" id="UP000612746"/>
    </source>
</evidence>
<comment type="caution">
    <text evidence="3">The sequence shown here is derived from an EMBL/GenBank/DDBJ whole genome shotgun (WGS) entry which is preliminary data.</text>
</comment>
<dbReference type="OrthoDB" id="10250130at2759"/>
<proteinExistence type="predicted"/>
<dbReference type="AlphaFoldDB" id="A0A8H7UE38"/>
<dbReference type="SUPFAM" id="SSF117281">
    <property type="entry name" value="Kelch motif"/>
    <property type="match status" value="1"/>
</dbReference>
<accession>A0A8H7UE38</accession>
<dbReference type="Gene3D" id="2.120.10.80">
    <property type="entry name" value="Kelch-type beta propeller"/>
    <property type="match status" value="1"/>
</dbReference>